<dbReference type="AlphaFoldDB" id="A0AAD5R5W2"/>
<dbReference type="Proteomes" id="UP001196413">
    <property type="component" value="Unassembled WGS sequence"/>
</dbReference>
<comment type="caution">
    <text evidence="1">The sequence shown here is derived from an EMBL/GenBank/DDBJ whole genome shotgun (WGS) entry which is preliminary data.</text>
</comment>
<protein>
    <submittedName>
        <fullName evidence="1">Uncharacterized protein</fullName>
    </submittedName>
</protein>
<proteinExistence type="predicted"/>
<evidence type="ECO:0000313" key="1">
    <source>
        <dbReference type="EMBL" id="KAJ1369986.1"/>
    </source>
</evidence>
<dbReference type="EMBL" id="JAHQIW010006713">
    <property type="protein sequence ID" value="KAJ1369986.1"/>
    <property type="molecule type" value="Genomic_DNA"/>
</dbReference>
<keyword evidence="2" id="KW-1185">Reference proteome</keyword>
<accession>A0AAD5R5W2</accession>
<name>A0AAD5R5W2_PARTN</name>
<sequence>MPILVQSACEALAQSKAAAAIHGYYDPNYADRFTFLNSENAAMLLHRFDTLNKIYITNESTEPAADSDYSLFLCAPKSLFCPFRAFHDDSSIQSLIDESLGGESGEINWESTALLLGRISSDLKETGKSSAIEAFWNVFEKVDRLACQAKDQHRTLRAKKPGSEELLL</sequence>
<gene>
    <name evidence="1" type="ORF">KIN20_031611</name>
</gene>
<reference evidence="1" key="1">
    <citation type="submission" date="2021-06" db="EMBL/GenBank/DDBJ databases">
        <title>Parelaphostrongylus tenuis whole genome reference sequence.</title>
        <authorList>
            <person name="Garwood T.J."/>
            <person name="Larsen P.A."/>
            <person name="Fountain-Jones N.M."/>
            <person name="Garbe J.R."/>
            <person name="Macchietto M.G."/>
            <person name="Kania S.A."/>
            <person name="Gerhold R.W."/>
            <person name="Richards J.E."/>
            <person name="Wolf T.M."/>
        </authorList>
    </citation>
    <scope>NUCLEOTIDE SEQUENCE</scope>
    <source>
        <strain evidence="1">MNPRO001-30</strain>
        <tissue evidence="1">Meninges</tissue>
    </source>
</reference>
<organism evidence="1 2">
    <name type="scientific">Parelaphostrongylus tenuis</name>
    <name type="common">Meningeal worm</name>
    <dbReference type="NCBI Taxonomy" id="148309"/>
    <lineage>
        <taxon>Eukaryota</taxon>
        <taxon>Metazoa</taxon>
        <taxon>Ecdysozoa</taxon>
        <taxon>Nematoda</taxon>
        <taxon>Chromadorea</taxon>
        <taxon>Rhabditida</taxon>
        <taxon>Rhabditina</taxon>
        <taxon>Rhabditomorpha</taxon>
        <taxon>Strongyloidea</taxon>
        <taxon>Metastrongylidae</taxon>
        <taxon>Parelaphostrongylus</taxon>
    </lineage>
</organism>
<evidence type="ECO:0000313" key="2">
    <source>
        <dbReference type="Proteomes" id="UP001196413"/>
    </source>
</evidence>